<dbReference type="RefSeq" id="XP_005713303.1">
    <property type="nucleotide sequence ID" value="XM_005713246.1"/>
</dbReference>
<dbReference type="InterPro" id="IPR006379">
    <property type="entry name" value="HAD-SF_hydro_IIB"/>
</dbReference>
<reference evidence="2" key="1">
    <citation type="journal article" date="2013" name="Proc. Natl. Acad. Sci. U.S.A.">
        <title>Genome structure and metabolic features in the red seaweed Chondrus crispus shed light on evolution of the Archaeplastida.</title>
        <authorList>
            <person name="Collen J."/>
            <person name="Porcel B."/>
            <person name="Carre W."/>
            <person name="Ball S.G."/>
            <person name="Chaparro C."/>
            <person name="Tonon T."/>
            <person name="Barbeyron T."/>
            <person name="Michel G."/>
            <person name="Noel B."/>
            <person name="Valentin K."/>
            <person name="Elias M."/>
            <person name="Artiguenave F."/>
            <person name="Arun A."/>
            <person name="Aury J.M."/>
            <person name="Barbosa-Neto J.F."/>
            <person name="Bothwell J.H."/>
            <person name="Bouget F.Y."/>
            <person name="Brillet L."/>
            <person name="Cabello-Hurtado F."/>
            <person name="Capella-Gutierrez S."/>
            <person name="Charrier B."/>
            <person name="Cladiere L."/>
            <person name="Cock J.M."/>
            <person name="Coelho S.M."/>
            <person name="Colleoni C."/>
            <person name="Czjzek M."/>
            <person name="Da Silva C."/>
            <person name="Delage L."/>
            <person name="Denoeud F."/>
            <person name="Deschamps P."/>
            <person name="Dittami S.M."/>
            <person name="Gabaldon T."/>
            <person name="Gachon C.M."/>
            <person name="Groisillier A."/>
            <person name="Herve C."/>
            <person name="Jabbari K."/>
            <person name="Katinka M."/>
            <person name="Kloareg B."/>
            <person name="Kowalczyk N."/>
            <person name="Labadie K."/>
            <person name="Leblanc C."/>
            <person name="Lopez P.J."/>
            <person name="McLachlan D.H."/>
            <person name="Meslet-Cladiere L."/>
            <person name="Moustafa A."/>
            <person name="Nehr Z."/>
            <person name="Nyvall Collen P."/>
            <person name="Panaud O."/>
            <person name="Partensky F."/>
            <person name="Poulain J."/>
            <person name="Rensing S.A."/>
            <person name="Rousvoal S."/>
            <person name="Samson G."/>
            <person name="Symeonidi A."/>
            <person name="Weissenbach J."/>
            <person name="Zambounis A."/>
            <person name="Wincker P."/>
            <person name="Boyen C."/>
        </authorList>
    </citation>
    <scope>NUCLEOTIDE SEQUENCE [LARGE SCALE GENOMIC DNA]</scope>
    <source>
        <strain evidence="2">cv. Stackhouse</strain>
    </source>
</reference>
<dbReference type="PANTHER" id="PTHR10000">
    <property type="entry name" value="PHOSPHOSERINE PHOSPHATASE"/>
    <property type="match status" value="1"/>
</dbReference>
<dbReference type="SUPFAM" id="SSF56784">
    <property type="entry name" value="HAD-like"/>
    <property type="match status" value="1"/>
</dbReference>
<dbReference type="GO" id="GO:0016791">
    <property type="term" value="F:phosphatase activity"/>
    <property type="evidence" value="ECO:0007669"/>
    <property type="project" value="TreeGrafter"/>
</dbReference>
<dbReference type="OrthoDB" id="27226at2759"/>
<dbReference type="Gramene" id="CDF33500">
    <property type="protein sequence ID" value="CDF33500"/>
    <property type="gene ID" value="CHC_T00002089001"/>
</dbReference>
<dbReference type="KEGG" id="ccp:CHC_T00002089001"/>
<dbReference type="PhylomeDB" id="R7Q7S5"/>
<protein>
    <submittedName>
        <fullName evidence="1">Uncharacterized protein</fullName>
    </submittedName>
</protein>
<dbReference type="Proteomes" id="UP000012073">
    <property type="component" value="Unassembled WGS sequence"/>
</dbReference>
<dbReference type="InterPro" id="IPR023214">
    <property type="entry name" value="HAD_sf"/>
</dbReference>
<evidence type="ECO:0000313" key="2">
    <source>
        <dbReference type="Proteomes" id="UP000012073"/>
    </source>
</evidence>
<dbReference type="Pfam" id="PF08282">
    <property type="entry name" value="Hydrolase_3"/>
    <property type="match status" value="1"/>
</dbReference>
<keyword evidence="2" id="KW-1185">Reference proteome</keyword>
<dbReference type="GO" id="GO:0005829">
    <property type="term" value="C:cytosol"/>
    <property type="evidence" value="ECO:0007669"/>
    <property type="project" value="TreeGrafter"/>
</dbReference>
<dbReference type="PANTHER" id="PTHR10000:SF8">
    <property type="entry name" value="HAD SUPERFAMILY HYDROLASE-LIKE, TYPE 3"/>
    <property type="match status" value="1"/>
</dbReference>
<dbReference type="GeneID" id="17321039"/>
<dbReference type="GO" id="GO:0000287">
    <property type="term" value="F:magnesium ion binding"/>
    <property type="evidence" value="ECO:0007669"/>
    <property type="project" value="TreeGrafter"/>
</dbReference>
<dbReference type="Gene3D" id="3.30.1240.10">
    <property type="match status" value="1"/>
</dbReference>
<dbReference type="STRING" id="2769.R7Q7S5"/>
<dbReference type="InterPro" id="IPR036412">
    <property type="entry name" value="HAD-like_sf"/>
</dbReference>
<dbReference type="EMBL" id="HG001648">
    <property type="protein sequence ID" value="CDF33500.1"/>
    <property type="molecule type" value="Genomic_DNA"/>
</dbReference>
<name>R7Q7S5_CHOCR</name>
<dbReference type="NCBIfam" id="TIGR01484">
    <property type="entry name" value="HAD-SF-IIB"/>
    <property type="match status" value="1"/>
</dbReference>
<accession>R7Q7S5</accession>
<proteinExistence type="predicted"/>
<evidence type="ECO:0000313" key="1">
    <source>
        <dbReference type="EMBL" id="CDF33500.1"/>
    </source>
</evidence>
<gene>
    <name evidence="1" type="ORF">CHC_T00002089001</name>
</gene>
<organism evidence="1 2">
    <name type="scientific">Chondrus crispus</name>
    <name type="common">Carrageen Irish moss</name>
    <name type="synonym">Polymorpha crispa</name>
    <dbReference type="NCBI Taxonomy" id="2769"/>
    <lineage>
        <taxon>Eukaryota</taxon>
        <taxon>Rhodophyta</taxon>
        <taxon>Florideophyceae</taxon>
        <taxon>Rhodymeniophycidae</taxon>
        <taxon>Gigartinales</taxon>
        <taxon>Gigartinaceae</taxon>
        <taxon>Chondrus</taxon>
    </lineage>
</organism>
<dbReference type="Gene3D" id="3.40.50.1000">
    <property type="entry name" value="HAD superfamily/HAD-like"/>
    <property type="match status" value="1"/>
</dbReference>
<dbReference type="AlphaFoldDB" id="R7Q7S5"/>
<sequence>MGPLAAHLQAAAAGDFPGIFLNGLLVFGRAGDVIFERCLARDHALYILEQAERSGLTVLFYAGDRVLVRERTLETDMFIVSHEPVPTAVGDLAEAVRGTAVHKALLVDPRKDVVRYRREMTDAFEGVADITQARPDVLEVLPVGASKGEAFVTLLHHLGVEKEHTMAIGDGENDVEMIKAAGLGVAVANAVPQMLSVADEVVCANDEAAVEEAIRRFVACQ</sequence>